<organism evidence="2">
    <name type="scientific">marine sediment metagenome</name>
    <dbReference type="NCBI Taxonomy" id="412755"/>
    <lineage>
        <taxon>unclassified sequences</taxon>
        <taxon>metagenomes</taxon>
        <taxon>ecological metagenomes</taxon>
    </lineage>
</organism>
<dbReference type="InterPro" id="IPR029063">
    <property type="entry name" value="SAM-dependent_MTases_sf"/>
</dbReference>
<dbReference type="PANTHER" id="PTHR43861:SF5">
    <property type="entry name" value="BLL5978 PROTEIN"/>
    <property type="match status" value="1"/>
</dbReference>
<evidence type="ECO:0000313" key="2">
    <source>
        <dbReference type="EMBL" id="GAH65613.1"/>
    </source>
</evidence>
<reference evidence="2" key="1">
    <citation type="journal article" date="2014" name="Front. Microbiol.">
        <title>High frequency of phylogenetically diverse reductive dehalogenase-homologous genes in deep subseafloor sedimentary metagenomes.</title>
        <authorList>
            <person name="Kawai M."/>
            <person name="Futagami T."/>
            <person name="Toyoda A."/>
            <person name="Takaki Y."/>
            <person name="Nishi S."/>
            <person name="Hori S."/>
            <person name="Arai W."/>
            <person name="Tsubouchi T."/>
            <person name="Morono Y."/>
            <person name="Uchiyama I."/>
            <person name="Ito T."/>
            <person name="Fujiyama A."/>
            <person name="Inagaki F."/>
            <person name="Takami H."/>
        </authorList>
    </citation>
    <scope>NUCLEOTIDE SEQUENCE</scope>
    <source>
        <strain evidence="2">Expedition CK06-06</strain>
    </source>
</reference>
<protein>
    <recommendedName>
        <fullName evidence="1">C-methyltransferase domain-containing protein</fullName>
    </recommendedName>
</protein>
<dbReference type="SUPFAM" id="SSF53335">
    <property type="entry name" value="S-adenosyl-L-methionine-dependent methyltransferases"/>
    <property type="match status" value="1"/>
</dbReference>
<feature type="domain" description="C-methyltransferase" evidence="1">
    <location>
        <begin position="139"/>
        <end position="265"/>
    </location>
</feature>
<sequence length="266" mass="30070">DIGSNDGIFLRPLKEKGVEALGVESANNLCELANKQRLKTINAYMEDIDVSLLPKADIVTAFNVFAHTKATKEITEKVFEILKPNGVFIVEVQYLVDTIRDLTFDNIYHEHLFYYSAMALSDFFSSLGKQIVKIEHVDTHGGSIRVYIKRREEASNIDSSVREFLEREKGFVDHFGTYKSFGERIKRKKADALNKFKSLKGSIVGYGAPAKATTILNYYGIKIPYTIEDNVAKQGKYIPGIKTKIISKNEMESVPDNIVVLAWNFL</sequence>
<comment type="caution">
    <text evidence="2">The sequence shown here is derived from an EMBL/GenBank/DDBJ whole genome shotgun (WGS) entry which is preliminary data.</text>
</comment>
<dbReference type="Pfam" id="PF13489">
    <property type="entry name" value="Methyltransf_23"/>
    <property type="match status" value="1"/>
</dbReference>
<dbReference type="Gene3D" id="3.40.50.720">
    <property type="entry name" value="NAD(P)-binding Rossmann-like Domain"/>
    <property type="match status" value="1"/>
</dbReference>
<evidence type="ECO:0000259" key="1">
    <source>
        <dbReference type="Pfam" id="PF08484"/>
    </source>
</evidence>
<name>X1J784_9ZZZZ</name>
<accession>X1J784</accession>
<dbReference type="Pfam" id="PF08484">
    <property type="entry name" value="Methyltransf_14"/>
    <property type="match status" value="1"/>
</dbReference>
<dbReference type="PANTHER" id="PTHR43861">
    <property type="entry name" value="TRANS-ACONITATE 2-METHYLTRANSFERASE-RELATED"/>
    <property type="match status" value="1"/>
</dbReference>
<feature type="non-terminal residue" evidence="2">
    <location>
        <position position="1"/>
    </location>
</feature>
<dbReference type="Gene3D" id="3.40.50.150">
    <property type="entry name" value="Vaccinia Virus protein VP39"/>
    <property type="match status" value="1"/>
</dbReference>
<dbReference type="AlphaFoldDB" id="X1J784"/>
<gene>
    <name evidence="2" type="ORF">S03H2_46665</name>
</gene>
<dbReference type="CDD" id="cd02440">
    <property type="entry name" value="AdoMet_MTases"/>
    <property type="match status" value="1"/>
</dbReference>
<feature type="non-terminal residue" evidence="2">
    <location>
        <position position="266"/>
    </location>
</feature>
<dbReference type="EMBL" id="BARU01029327">
    <property type="protein sequence ID" value="GAH65613.1"/>
    <property type="molecule type" value="Genomic_DNA"/>
</dbReference>
<dbReference type="InterPro" id="IPR013691">
    <property type="entry name" value="MeTrfase_14"/>
</dbReference>
<proteinExistence type="predicted"/>